<dbReference type="Gene3D" id="3.40.50.720">
    <property type="entry name" value="NAD(P)-binding Rossmann-like Domain"/>
    <property type="match status" value="1"/>
</dbReference>
<organism evidence="11 12">
    <name type="scientific">Candidatus Kutchimonas denitrificans</name>
    <dbReference type="NCBI Taxonomy" id="3056748"/>
    <lineage>
        <taxon>Bacteria</taxon>
        <taxon>Pseudomonadati</taxon>
        <taxon>Gemmatimonadota</taxon>
        <taxon>Gemmatimonadia</taxon>
        <taxon>Candidatus Palauibacterales</taxon>
        <taxon>Candidatus Palauibacteraceae</taxon>
        <taxon>Candidatus Kutchimonas</taxon>
    </lineage>
</organism>
<dbReference type="InterPro" id="IPR036291">
    <property type="entry name" value="NAD(P)-bd_dom_sf"/>
</dbReference>
<dbReference type="Pfam" id="PF18317">
    <property type="entry name" value="SDH_C"/>
    <property type="match status" value="1"/>
</dbReference>
<dbReference type="PANTHER" id="PTHR21089">
    <property type="entry name" value="SHIKIMATE DEHYDROGENASE"/>
    <property type="match status" value="1"/>
</dbReference>
<comment type="caution">
    <text evidence="7">Lacks conserved residue(s) required for the propagation of feature annotation.</text>
</comment>
<dbReference type="InterPro" id="IPR006151">
    <property type="entry name" value="Shikm_DH/Glu-tRNA_Rdtase"/>
</dbReference>
<feature type="domain" description="Shikimate dehydrogenase substrate binding N-terminal" evidence="9">
    <location>
        <begin position="10"/>
        <end position="90"/>
    </location>
</feature>
<dbReference type="InterPro" id="IPR046346">
    <property type="entry name" value="Aminoacid_DH-like_N_sf"/>
</dbReference>
<dbReference type="PANTHER" id="PTHR21089:SF1">
    <property type="entry name" value="BIFUNCTIONAL 3-DEHYDROQUINATE DEHYDRATASE_SHIKIMATE DEHYDROGENASE, CHLOROPLASTIC"/>
    <property type="match status" value="1"/>
</dbReference>
<gene>
    <name evidence="7" type="primary">aroE</name>
    <name evidence="11" type="ORF">GWO12_08760</name>
</gene>
<dbReference type="CDD" id="cd01065">
    <property type="entry name" value="NAD_bind_Shikimate_DH"/>
    <property type="match status" value="1"/>
</dbReference>
<dbReference type="InterPro" id="IPR022893">
    <property type="entry name" value="Shikimate_DH_fam"/>
</dbReference>
<dbReference type="GO" id="GO:0009423">
    <property type="term" value="P:chorismate biosynthetic process"/>
    <property type="evidence" value="ECO:0007669"/>
    <property type="project" value="UniProtKB-UniRule"/>
</dbReference>
<feature type="binding site" evidence="7">
    <location>
        <position position="80"/>
    </location>
    <ligand>
        <name>NADP(+)</name>
        <dbReference type="ChEBI" id="CHEBI:58349"/>
    </ligand>
</feature>
<comment type="similarity">
    <text evidence="7">Belongs to the shikimate dehydrogenase family.</text>
</comment>
<reference evidence="11 12" key="1">
    <citation type="submission" date="2020-01" db="EMBL/GenBank/DDBJ databases">
        <title>Genomes assembled from Gulf of Kutch pelagic sediment metagenomes.</title>
        <authorList>
            <person name="Chandrashekar M."/>
            <person name="Mahajan M.S."/>
            <person name="Dave K.J."/>
            <person name="Vatsa P."/>
            <person name="Nathani N.M."/>
        </authorList>
    </citation>
    <scope>NUCLEOTIDE SEQUENCE [LARGE SCALE GENOMIC DNA]</scope>
    <source>
        <strain evidence="11">KS3-K002</strain>
    </source>
</reference>
<evidence type="ECO:0000256" key="4">
    <source>
        <dbReference type="ARBA" id="ARBA00023002"/>
    </source>
</evidence>
<comment type="subunit">
    <text evidence="7">Homodimer.</text>
</comment>
<sequence>MPSLPTLYALLGDPVLHSLSPAIHNAAFRALDIDANYTALKTPADLVGSLMREIAASGGGGNVTLPHKGEAARALDHASDVVTATGACNVFWWDDGLCGDNTDVGAFRAAAEAVVGAGLQGRRVLTVGAGGAARAVVYACLQAEVEALDIINRSRERAESLRRGLGAPANVRVTDPDRLSEAYDVAVNATTLGLRDTDPLPLDLARVNAKAVLDLVYGPGGTPLVTAARAAGLPAEDGRRMLVEGAAASFERWLGVEAPRAVMYEVVGL</sequence>
<feature type="domain" description="Quinate/shikimate 5-dehydrogenase/glutamyl-tRNA reductase" evidence="8">
    <location>
        <begin position="115"/>
        <end position="190"/>
    </location>
</feature>
<evidence type="ECO:0000256" key="7">
    <source>
        <dbReference type="HAMAP-Rule" id="MF_00222"/>
    </source>
</evidence>
<dbReference type="InterPro" id="IPR041121">
    <property type="entry name" value="SDH_C"/>
</dbReference>
<dbReference type="GO" id="GO:0019632">
    <property type="term" value="P:shikimate metabolic process"/>
    <property type="evidence" value="ECO:0007669"/>
    <property type="project" value="TreeGrafter"/>
</dbReference>
<dbReference type="AlphaFoldDB" id="A0AAE4Z9U6"/>
<proteinExistence type="inferred from homology"/>
<feature type="active site" description="Proton acceptor" evidence="7">
    <location>
        <position position="68"/>
    </location>
</feature>
<feature type="binding site" evidence="7">
    <location>
        <position position="238"/>
    </location>
    <ligand>
        <name>NADP(+)</name>
        <dbReference type="ChEBI" id="CHEBI:58349"/>
    </ligand>
</feature>
<dbReference type="EMBL" id="JAACAK010000067">
    <property type="protein sequence ID" value="NIR75187.1"/>
    <property type="molecule type" value="Genomic_DNA"/>
</dbReference>
<feature type="binding site" evidence="7">
    <location>
        <position position="64"/>
    </location>
    <ligand>
        <name>shikimate</name>
        <dbReference type="ChEBI" id="CHEBI:36208"/>
    </ligand>
</feature>
<comment type="caution">
    <text evidence="11">The sequence shown here is derived from an EMBL/GenBank/DDBJ whole genome shotgun (WGS) entry which is preliminary data.</text>
</comment>
<evidence type="ECO:0000256" key="1">
    <source>
        <dbReference type="ARBA" id="ARBA00004871"/>
    </source>
</evidence>
<dbReference type="GO" id="GO:0009073">
    <property type="term" value="P:aromatic amino acid family biosynthetic process"/>
    <property type="evidence" value="ECO:0007669"/>
    <property type="project" value="UniProtKB-KW"/>
</dbReference>
<dbReference type="GO" id="GO:0008652">
    <property type="term" value="P:amino acid biosynthetic process"/>
    <property type="evidence" value="ECO:0007669"/>
    <property type="project" value="UniProtKB-KW"/>
</dbReference>
<evidence type="ECO:0000313" key="12">
    <source>
        <dbReference type="Proteomes" id="UP000702544"/>
    </source>
</evidence>
<dbReference type="Pfam" id="PF01488">
    <property type="entry name" value="Shikimate_DH"/>
    <property type="match status" value="1"/>
</dbReference>
<evidence type="ECO:0000259" key="9">
    <source>
        <dbReference type="Pfam" id="PF08501"/>
    </source>
</evidence>
<dbReference type="SUPFAM" id="SSF53223">
    <property type="entry name" value="Aminoacid dehydrogenase-like, N-terminal domain"/>
    <property type="match status" value="1"/>
</dbReference>
<dbReference type="InterPro" id="IPR013708">
    <property type="entry name" value="Shikimate_DH-bd_N"/>
</dbReference>
<accession>A0AAE4Z9U6</accession>
<dbReference type="EC" id="1.1.1.25" evidence="2 7"/>
<feature type="binding site" evidence="7">
    <location>
        <begin position="128"/>
        <end position="132"/>
    </location>
    <ligand>
        <name>NADP(+)</name>
        <dbReference type="ChEBI" id="CHEBI:58349"/>
    </ligand>
</feature>
<feature type="binding site" evidence="7">
    <location>
        <position position="215"/>
    </location>
    <ligand>
        <name>NADP(+)</name>
        <dbReference type="ChEBI" id="CHEBI:58349"/>
    </ligand>
</feature>
<feature type="binding site" evidence="7">
    <location>
        <position position="89"/>
    </location>
    <ligand>
        <name>shikimate</name>
        <dbReference type="ChEBI" id="CHEBI:36208"/>
    </ligand>
</feature>
<keyword evidence="7" id="KW-0028">Amino-acid biosynthesis</keyword>
<comment type="pathway">
    <text evidence="1 7">Metabolic intermediate biosynthesis; chorismate biosynthesis; chorismate from D-erythrose 4-phosphate and phosphoenolpyruvate: step 4/7.</text>
</comment>
<feature type="domain" description="SDH C-terminal" evidence="10">
    <location>
        <begin position="238"/>
        <end position="267"/>
    </location>
</feature>
<keyword evidence="3 7" id="KW-0521">NADP</keyword>
<feature type="binding site" evidence="7">
    <location>
        <position position="217"/>
    </location>
    <ligand>
        <name>shikimate</name>
        <dbReference type="ChEBI" id="CHEBI:36208"/>
    </ligand>
</feature>
<evidence type="ECO:0000313" key="11">
    <source>
        <dbReference type="EMBL" id="NIR75187.1"/>
    </source>
</evidence>
<evidence type="ECO:0000256" key="5">
    <source>
        <dbReference type="ARBA" id="ARBA00023141"/>
    </source>
</evidence>
<keyword evidence="5 7" id="KW-0057">Aromatic amino acid biosynthesis</keyword>
<feature type="binding site" evidence="7">
    <location>
        <position position="103"/>
    </location>
    <ligand>
        <name>shikimate</name>
        <dbReference type="ChEBI" id="CHEBI:36208"/>
    </ligand>
</feature>
<evidence type="ECO:0000256" key="2">
    <source>
        <dbReference type="ARBA" id="ARBA00012962"/>
    </source>
</evidence>
<comment type="function">
    <text evidence="7">Involved in the biosynthesis of the chorismate, which leads to the biosynthesis of aromatic amino acids. Catalyzes the reversible NADPH linked reduction of 3-dehydroshikimate (DHSA) to yield shikimate (SA).</text>
</comment>
<dbReference type="HAMAP" id="MF_00222">
    <property type="entry name" value="Shikimate_DH_AroE"/>
    <property type="match status" value="1"/>
</dbReference>
<feature type="binding site" evidence="7">
    <location>
        <begin position="18"/>
        <end position="20"/>
    </location>
    <ligand>
        <name>shikimate</name>
        <dbReference type="ChEBI" id="CHEBI:36208"/>
    </ligand>
</feature>
<evidence type="ECO:0000259" key="8">
    <source>
        <dbReference type="Pfam" id="PF01488"/>
    </source>
</evidence>
<evidence type="ECO:0000256" key="3">
    <source>
        <dbReference type="ARBA" id="ARBA00022857"/>
    </source>
</evidence>
<name>A0AAE4Z9U6_9BACT</name>
<evidence type="ECO:0000259" key="10">
    <source>
        <dbReference type="Pfam" id="PF18317"/>
    </source>
</evidence>
<comment type="catalytic activity">
    <reaction evidence="6 7">
        <text>shikimate + NADP(+) = 3-dehydroshikimate + NADPH + H(+)</text>
        <dbReference type="Rhea" id="RHEA:17737"/>
        <dbReference type="ChEBI" id="CHEBI:15378"/>
        <dbReference type="ChEBI" id="CHEBI:16630"/>
        <dbReference type="ChEBI" id="CHEBI:36208"/>
        <dbReference type="ChEBI" id="CHEBI:57783"/>
        <dbReference type="ChEBI" id="CHEBI:58349"/>
        <dbReference type="EC" id="1.1.1.25"/>
    </reaction>
</comment>
<protein>
    <recommendedName>
        <fullName evidence="2 7">Shikimate dehydrogenase (NADP(+))</fullName>
        <shortName evidence="7">SDH</shortName>
        <ecNumber evidence="2 7">1.1.1.25</ecNumber>
    </recommendedName>
</protein>
<dbReference type="Gene3D" id="3.40.50.10860">
    <property type="entry name" value="Leucine Dehydrogenase, chain A, domain 1"/>
    <property type="match status" value="1"/>
</dbReference>
<dbReference type="Proteomes" id="UP000702544">
    <property type="component" value="Unassembled WGS sequence"/>
</dbReference>
<dbReference type="Pfam" id="PF08501">
    <property type="entry name" value="Shikimate_dh_N"/>
    <property type="match status" value="1"/>
</dbReference>
<evidence type="ECO:0000256" key="6">
    <source>
        <dbReference type="ARBA" id="ARBA00049442"/>
    </source>
</evidence>
<keyword evidence="4 7" id="KW-0560">Oxidoreductase</keyword>
<dbReference type="SUPFAM" id="SSF51735">
    <property type="entry name" value="NAD(P)-binding Rossmann-fold domains"/>
    <property type="match status" value="1"/>
</dbReference>
<dbReference type="GO" id="GO:0004764">
    <property type="term" value="F:shikimate 3-dehydrogenase (NADP+) activity"/>
    <property type="evidence" value="ECO:0007669"/>
    <property type="project" value="UniProtKB-UniRule"/>
</dbReference>